<dbReference type="Proteomes" id="UP001150538">
    <property type="component" value="Unassembled WGS sequence"/>
</dbReference>
<name>A0A9W7ZPZ0_9FUNG</name>
<gene>
    <name evidence="2" type="ORF">H4219_006205</name>
</gene>
<dbReference type="EMBL" id="JANBPU010000575">
    <property type="protein sequence ID" value="KAJ1910457.1"/>
    <property type="molecule type" value="Genomic_DNA"/>
</dbReference>
<dbReference type="AlphaFoldDB" id="A0A9W7ZPZ0"/>
<keyword evidence="1" id="KW-0812">Transmembrane</keyword>
<evidence type="ECO:0000313" key="2">
    <source>
        <dbReference type="EMBL" id="KAJ1910457.1"/>
    </source>
</evidence>
<protein>
    <submittedName>
        <fullName evidence="2">Uncharacterized protein</fullName>
    </submittedName>
</protein>
<sequence length="204" mass="23536">MAKYIVDEKQYTNQFKEIFEAGKSLLSQVKDDIGDGKKSWTEQDLLLYLWKLNIIANIVLVSYGLLRTLRRKANIRKFPPMSMSIPNEYVDLIEEIDTLRKNILNEANIRTLTKRFSNNSPQDPVEYLPEDVSVVVDGVSCSLKDVLEKDDDSLYQKGVSIVRFIACLLKWKTTVPQFVSANQFIDFAKTYENPSIYEILGRQL</sequence>
<keyword evidence="3" id="KW-1185">Reference proteome</keyword>
<keyword evidence="1" id="KW-0472">Membrane</keyword>
<feature type="transmembrane region" description="Helical" evidence="1">
    <location>
        <begin position="45"/>
        <end position="66"/>
    </location>
</feature>
<organism evidence="2 3">
    <name type="scientific">Mycoemilia scoparia</name>
    <dbReference type="NCBI Taxonomy" id="417184"/>
    <lineage>
        <taxon>Eukaryota</taxon>
        <taxon>Fungi</taxon>
        <taxon>Fungi incertae sedis</taxon>
        <taxon>Zoopagomycota</taxon>
        <taxon>Kickxellomycotina</taxon>
        <taxon>Kickxellomycetes</taxon>
        <taxon>Kickxellales</taxon>
        <taxon>Kickxellaceae</taxon>
        <taxon>Mycoemilia</taxon>
    </lineage>
</organism>
<keyword evidence="1" id="KW-1133">Transmembrane helix</keyword>
<proteinExistence type="predicted"/>
<reference evidence="2" key="1">
    <citation type="submission" date="2022-07" db="EMBL/GenBank/DDBJ databases">
        <title>Phylogenomic reconstructions and comparative analyses of Kickxellomycotina fungi.</title>
        <authorList>
            <person name="Reynolds N.K."/>
            <person name="Stajich J.E."/>
            <person name="Barry K."/>
            <person name="Grigoriev I.V."/>
            <person name="Crous P."/>
            <person name="Smith M.E."/>
        </authorList>
    </citation>
    <scope>NUCLEOTIDE SEQUENCE</scope>
    <source>
        <strain evidence="2">NBRC 100468</strain>
    </source>
</reference>
<accession>A0A9W7ZPZ0</accession>
<comment type="caution">
    <text evidence="2">The sequence shown here is derived from an EMBL/GenBank/DDBJ whole genome shotgun (WGS) entry which is preliminary data.</text>
</comment>
<evidence type="ECO:0000313" key="3">
    <source>
        <dbReference type="Proteomes" id="UP001150538"/>
    </source>
</evidence>
<feature type="non-terminal residue" evidence="2">
    <location>
        <position position="204"/>
    </location>
</feature>
<evidence type="ECO:0000256" key="1">
    <source>
        <dbReference type="SAM" id="Phobius"/>
    </source>
</evidence>